<keyword evidence="11" id="KW-1185">Reference proteome</keyword>
<dbReference type="PANTHER" id="PTHR23522:SF10">
    <property type="entry name" value="3-PHENYLPROPIONIC ACID TRANSPORTER-RELATED"/>
    <property type="match status" value="1"/>
</dbReference>
<keyword evidence="6 8" id="KW-1133">Transmembrane helix</keyword>
<reference evidence="10" key="2">
    <citation type="submission" date="2022-08" db="EMBL/GenBank/DDBJ databases">
        <authorList>
            <person name="Dong C."/>
        </authorList>
    </citation>
    <scope>NUCLEOTIDE SEQUENCE</scope>
    <source>
        <strain evidence="10">59MF3M-4</strain>
    </source>
</reference>
<keyword evidence="3" id="KW-1003">Cell membrane</keyword>
<name>A0A9X3AQW4_9GAMM</name>
<dbReference type="Gene3D" id="1.20.1250.20">
    <property type="entry name" value="MFS general substrate transporter like domains"/>
    <property type="match status" value="2"/>
</dbReference>
<keyword evidence="7 8" id="KW-0472">Membrane</keyword>
<dbReference type="GO" id="GO:0005886">
    <property type="term" value="C:plasma membrane"/>
    <property type="evidence" value="ECO:0007669"/>
    <property type="project" value="UniProtKB-SubCell"/>
</dbReference>
<evidence type="ECO:0000256" key="1">
    <source>
        <dbReference type="ARBA" id="ARBA00004429"/>
    </source>
</evidence>
<protein>
    <submittedName>
        <fullName evidence="10">MFS transporter</fullName>
    </submittedName>
</protein>
<dbReference type="NCBIfam" id="NF037955">
    <property type="entry name" value="mfs"/>
    <property type="match status" value="1"/>
</dbReference>
<organism evidence="10 11">
    <name type="scientific">Thalassolituus pacificus</name>
    <dbReference type="NCBI Taxonomy" id="2975440"/>
    <lineage>
        <taxon>Bacteria</taxon>
        <taxon>Pseudomonadati</taxon>
        <taxon>Pseudomonadota</taxon>
        <taxon>Gammaproteobacteria</taxon>
        <taxon>Oceanospirillales</taxon>
        <taxon>Oceanospirillaceae</taxon>
        <taxon>Thalassolituus</taxon>
    </lineage>
</organism>
<dbReference type="AlphaFoldDB" id="A0A9X3AQW4"/>
<keyword evidence="4" id="KW-0997">Cell inner membrane</keyword>
<dbReference type="PIRSF" id="PIRSF004925">
    <property type="entry name" value="HcaT"/>
    <property type="match status" value="1"/>
</dbReference>
<evidence type="ECO:0000259" key="9">
    <source>
        <dbReference type="Pfam" id="PF12832"/>
    </source>
</evidence>
<dbReference type="Pfam" id="PF12832">
    <property type="entry name" value="MFS_1_like"/>
    <property type="match status" value="1"/>
</dbReference>
<gene>
    <name evidence="10" type="ORF">NYR02_05810</name>
</gene>
<proteinExistence type="predicted"/>
<evidence type="ECO:0000256" key="4">
    <source>
        <dbReference type="ARBA" id="ARBA00022519"/>
    </source>
</evidence>
<feature type="transmembrane region" description="Helical" evidence="8">
    <location>
        <begin position="330"/>
        <end position="348"/>
    </location>
</feature>
<feature type="transmembrane region" description="Helical" evidence="8">
    <location>
        <begin position="12"/>
        <end position="31"/>
    </location>
</feature>
<feature type="transmembrane region" description="Helical" evidence="8">
    <location>
        <begin position="136"/>
        <end position="153"/>
    </location>
</feature>
<keyword evidence="2" id="KW-0813">Transport</keyword>
<feature type="transmembrane region" description="Helical" evidence="8">
    <location>
        <begin position="206"/>
        <end position="225"/>
    </location>
</feature>
<dbReference type="GO" id="GO:0030395">
    <property type="term" value="F:lactose binding"/>
    <property type="evidence" value="ECO:0007669"/>
    <property type="project" value="TreeGrafter"/>
</dbReference>
<accession>A0A9X3AQW4</accession>
<dbReference type="InterPro" id="IPR036259">
    <property type="entry name" value="MFS_trans_sf"/>
</dbReference>
<comment type="caution">
    <text evidence="10">The sequence shown here is derived from an EMBL/GenBank/DDBJ whole genome shotgun (WGS) entry which is preliminary data.</text>
</comment>
<feature type="transmembrane region" description="Helical" evidence="8">
    <location>
        <begin position="159"/>
        <end position="179"/>
    </location>
</feature>
<feature type="transmembrane region" description="Helical" evidence="8">
    <location>
        <begin position="237"/>
        <end position="257"/>
    </location>
</feature>
<comment type="subcellular location">
    <subcellularLocation>
        <location evidence="1">Cell inner membrane</location>
        <topology evidence="1">Multi-pass membrane protein</topology>
    </subcellularLocation>
</comment>
<evidence type="ECO:0000256" key="8">
    <source>
        <dbReference type="SAM" id="Phobius"/>
    </source>
</evidence>
<feature type="transmembrane region" description="Helical" evidence="8">
    <location>
        <begin position="290"/>
        <end position="310"/>
    </location>
</feature>
<dbReference type="SUPFAM" id="SSF103473">
    <property type="entry name" value="MFS general substrate transporter"/>
    <property type="match status" value="1"/>
</dbReference>
<keyword evidence="5 8" id="KW-0812">Transmembrane</keyword>
<feature type="transmembrane region" description="Helical" evidence="8">
    <location>
        <begin position="264"/>
        <end position="284"/>
    </location>
</feature>
<feature type="transmembrane region" description="Helical" evidence="8">
    <location>
        <begin position="43"/>
        <end position="62"/>
    </location>
</feature>
<evidence type="ECO:0000256" key="3">
    <source>
        <dbReference type="ARBA" id="ARBA00022475"/>
    </source>
</evidence>
<feature type="transmembrane region" description="Helical" evidence="8">
    <location>
        <begin position="98"/>
        <end position="116"/>
    </location>
</feature>
<evidence type="ECO:0000256" key="5">
    <source>
        <dbReference type="ARBA" id="ARBA00022692"/>
    </source>
</evidence>
<feature type="domain" description="Major facilitator superfamily associated" evidence="9">
    <location>
        <begin position="10"/>
        <end position="362"/>
    </location>
</feature>
<sequence length="384" mass="43342">MMSSALPFKRLSFFYALYFALLGCIAPYWGLFLQNRAFDPEQLGQLMACFGLVRILAPNLWAYWSRYFRSPMQMVRTAGVLTMLCFSLIWWADSFWTMAAVMILYGFFWAAMLPQYEAMTLQHCGTQVEAYGQIRMWGSIGFVLVVLGAGYLFELVSVGWLPVVMLTLMALIGINSLTLPEADASNRKHSAPGQFLNVLKSRPVQVFILMNILLQISHGPYYTFFSIYLENHGYKPAQIGLLWSLGVMAEVFLFWKFHRVVNFFSWRTWCVLSLLITAVRWTLIGSLVDFWGWLILAQLGHAFSFAAMHAISMRYIQHLFPQQLQARAQALYSSVGFGIGGAIGAWVSGSLWQPWGGSQVFFLATLAALLGALVAWKGLKATEG</sequence>
<dbReference type="Proteomes" id="UP001147830">
    <property type="component" value="Unassembled WGS sequence"/>
</dbReference>
<reference evidence="10" key="1">
    <citation type="journal article" date="2022" name="Front. Microbiol.">
        <title>Genome-based taxonomic rearrangement of Oceanobacter-related bacteria including the description of Thalassolituus hydrocarbonoclasticus sp. nov. and Thalassolituus pacificus sp. nov. and emended description of the genus Thalassolituus.</title>
        <authorList>
            <person name="Dong C."/>
            <person name="Wei L."/>
            <person name="Wang J."/>
            <person name="Lai Q."/>
            <person name="Huang Z."/>
            <person name="Shao Z."/>
        </authorList>
    </citation>
    <scope>NUCLEOTIDE SEQUENCE</scope>
    <source>
        <strain evidence="10">59MF3M-4</strain>
    </source>
</reference>
<evidence type="ECO:0000256" key="7">
    <source>
        <dbReference type="ARBA" id="ARBA00023136"/>
    </source>
</evidence>
<dbReference type="InterPro" id="IPR026032">
    <property type="entry name" value="HcaT-like"/>
</dbReference>
<dbReference type="InterPro" id="IPR024989">
    <property type="entry name" value="MFS_assoc_dom"/>
</dbReference>
<feature type="transmembrane region" description="Helical" evidence="8">
    <location>
        <begin position="360"/>
        <end position="379"/>
    </location>
</feature>
<feature type="transmembrane region" description="Helical" evidence="8">
    <location>
        <begin position="74"/>
        <end position="92"/>
    </location>
</feature>
<evidence type="ECO:0000256" key="2">
    <source>
        <dbReference type="ARBA" id="ARBA00022448"/>
    </source>
</evidence>
<evidence type="ECO:0000256" key="6">
    <source>
        <dbReference type="ARBA" id="ARBA00022989"/>
    </source>
</evidence>
<dbReference type="GO" id="GO:0015528">
    <property type="term" value="F:lactose:proton symporter activity"/>
    <property type="evidence" value="ECO:0007669"/>
    <property type="project" value="TreeGrafter"/>
</dbReference>
<dbReference type="RefSeq" id="WP_260975440.1">
    <property type="nucleotide sequence ID" value="NZ_JAOANI010000014.1"/>
</dbReference>
<evidence type="ECO:0000313" key="10">
    <source>
        <dbReference type="EMBL" id="MCT7358535.1"/>
    </source>
</evidence>
<evidence type="ECO:0000313" key="11">
    <source>
        <dbReference type="Proteomes" id="UP001147830"/>
    </source>
</evidence>
<dbReference type="PANTHER" id="PTHR23522">
    <property type="entry name" value="BLL5896 PROTEIN"/>
    <property type="match status" value="1"/>
</dbReference>
<dbReference type="EMBL" id="JAOANI010000014">
    <property type="protein sequence ID" value="MCT7358535.1"/>
    <property type="molecule type" value="Genomic_DNA"/>
</dbReference>